<evidence type="ECO:0000259" key="8">
    <source>
        <dbReference type="PROSITE" id="PS50045"/>
    </source>
</evidence>
<dbReference type="EMBL" id="WOSY01000013">
    <property type="protein sequence ID" value="NHN89547.1"/>
    <property type="molecule type" value="Genomic_DNA"/>
</dbReference>
<dbReference type="PANTHER" id="PTHR32071:SF57">
    <property type="entry name" value="C4-DICARBOXYLATE TRANSPORT TRANSCRIPTIONAL REGULATORY PROTEIN DCTD"/>
    <property type="match status" value="1"/>
</dbReference>
<dbReference type="InterPro" id="IPR003593">
    <property type="entry name" value="AAA+_ATPase"/>
</dbReference>
<keyword evidence="2" id="KW-0067">ATP-binding</keyword>
<dbReference type="Pfam" id="PF01590">
    <property type="entry name" value="GAF"/>
    <property type="match status" value="1"/>
</dbReference>
<dbReference type="InterPro" id="IPR009057">
    <property type="entry name" value="Homeodomain-like_sf"/>
</dbReference>
<keyword evidence="6" id="KW-0804">Transcription</keyword>
<accession>A0ABX0K2X3</accession>
<dbReference type="InterPro" id="IPR027417">
    <property type="entry name" value="P-loop_NTPase"/>
</dbReference>
<dbReference type="Pfam" id="PF25601">
    <property type="entry name" value="AAA_lid_14"/>
    <property type="match status" value="1"/>
</dbReference>
<dbReference type="Gene3D" id="1.10.10.60">
    <property type="entry name" value="Homeodomain-like"/>
    <property type="match status" value="1"/>
</dbReference>
<dbReference type="Gene3D" id="3.40.50.300">
    <property type="entry name" value="P-loop containing nucleotide triphosphate hydrolases"/>
    <property type="match status" value="1"/>
</dbReference>
<keyword evidence="1" id="KW-0547">Nucleotide-binding</keyword>
<feature type="domain" description="Sigma-54 factor interaction" evidence="8">
    <location>
        <begin position="182"/>
        <end position="410"/>
    </location>
</feature>
<evidence type="ECO:0000256" key="3">
    <source>
        <dbReference type="ARBA" id="ARBA00023012"/>
    </source>
</evidence>
<dbReference type="InterPro" id="IPR002078">
    <property type="entry name" value="Sigma_54_int"/>
</dbReference>
<dbReference type="SUPFAM" id="SSF46689">
    <property type="entry name" value="Homeodomain-like"/>
    <property type="match status" value="1"/>
</dbReference>
<dbReference type="SMART" id="SM00065">
    <property type="entry name" value="GAF"/>
    <property type="match status" value="1"/>
</dbReference>
<feature type="coiled-coil region" evidence="7">
    <location>
        <begin position="145"/>
        <end position="172"/>
    </location>
</feature>
<dbReference type="SUPFAM" id="SSF55781">
    <property type="entry name" value="GAF domain-like"/>
    <property type="match status" value="1"/>
</dbReference>
<dbReference type="InterPro" id="IPR029016">
    <property type="entry name" value="GAF-like_dom_sf"/>
</dbReference>
<evidence type="ECO:0000313" key="9">
    <source>
        <dbReference type="EMBL" id="NHN89547.1"/>
    </source>
</evidence>
<dbReference type="Gene3D" id="1.10.8.60">
    <property type="match status" value="1"/>
</dbReference>
<dbReference type="InterPro" id="IPR003018">
    <property type="entry name" value="GAF"/>
</dbReference>
<dbReference type="CDD" id="cd00009">
    <property type="entry name" value="AAA"/>
    <property type="match status" value="1"/>
</dbReference>
<name>A0ABX0K2X3_9PROT</name>
<evidence type="ECO:0000256" key="1">
    <source>
        <dbReference type="ARBA" id="ARBA00022741"/>
    </source>
</evidence>
<dbReference type="InterPro" id="IPR058031">
    <property type="entry name" value="AAA_lid_NorR"/>
</dbReference>
<evidence type="ECO:0000256" key="7">
    <source>
        <dbReference type="SAM" id="Coils"/>
    </source>
</evidence>
<keyword evidence="4" id="KW-0805">Transcription regulation</keyword>
<evidence type="ECO:0000313" key="10">
    <source>
        <dbReference type="Proteomes" id="UP000631653"/>
    </source>
</evidence>
<dbReference type="PRINTS" id="PR01590">
    <property type="entry name" value="HTHFIS"/>
</dbReference>
<keyword evidence="7" id="KW-0175">Coiled coil</keyword>
<reference evidence="9 10" key="1">
    <citation type="journal article" date="2020" name="Int. J. Syst. Evol. Microbiol.">
        <title>Novel acetic acid bacteria from cider fermentations: Acetobacter conturbans sp. nov. and Acetobacter fallax sp. nov.</title>
        <authorList>
            <person name="Sombolestani A.S."/>
            <person name="Cleenwerck I."/>
            <person name="Cnockaert M."/>
            <person name="Borremans W."/>
            <person name="Wieme A.D."/>
            <person name="De Vuyst L."/>
            <person name="Vandamme P."/>
        </authorList>
    </citation>
    <scope>NUCLEOTIDE SEQUENCE [LARGE SCALE GENOMIC DNA]</scope>
    <source>
        <strain evidence="9 10">LMG 1627</strain>
    </source>
</reference>
<protein>
    <submittedName>
        <fullName evidence="9">GAF domain-containing protein</fullName>
    </submittedName>
</protein>
<comment type="caution">
    <text evidence="9">The sequence shown here is derived from an EMBL/GenBank/DDBJ whole genome shotgun (WGS) entry which is preliminary data.</text>
</comment>
<dbReference type="InterPro" id="IPR002197">
    <property type="entry name" value="HTH_Fis"/>
</dbReference>
<evidence type="ECO:0000256" key="5">
    <source>
        <dbReference type="ARBA" id="ARBA00023125"/>
    </source>
</evidence>
<dbReference type="PANTHER" id="PTHR32071">
    <property type="entry name" value="TRANSCRIPTIONAL REGULATORY PROTEIN"/>
    <property type="match status" value="1"/>
</dbReference>
<keyword evidence="5" id="KW-0238">DNA-binding</keyword>
<organism evidence="9 10">
    <name type="scientific">Acetobacter conturbans</name>
    <dbReference type="NCBI Taxonomy" id="1737472"/>
    <lineage>
        <taxon>Bacteria</taxon>
        <taxon>Pseudomonadati</taxon>
        <taxon>Pseudomonadota</taxon>
        <taxon>Alphaproteobacteria</taxon>
        <taxon>Acetobacterales</taxon>
        <taxon>Acetobacteraceae</taxon>
        <taxon>Acetobacter</taxon>
    </lineage>
</organism>
<dbReference type="Pfam" id="PF00158">
    <property type="entry name" value="Sigma54_activat"/>
    <property type="match status" value="1"/>
</dbReference>
<keyword evidence="3" id="KW-0902">Two-component regulatory system</keyword>
<dbReference type="SUPFAM" id="SSF52540">
    <property type="entry name" value="P-loop containing nucleoside triphosphate hydrolases"/>
    <property type="match status" value="1"/>
</dbReference>
<sequence>MALVGRGLELDVVIREILHLLSELLGLNRGRVVLPDEKGRFAIRYAYGLTPEEIARGVYELGEGVTGTVLRNRQLIVVQDIDDDPLFLGRAVSRAHLPQEKVAFIVMPIGGFRNEAGVIACHRLRHRNRELADDITILQIVSSLISQLLQLKAAVEEQNQALQQQNVLLVQALESATIRYGIVGHSPALLQAISALERVSDSPSPVLILGRSGTGKELFARALHLASSRREHPFIKINCAAIVQSTFDMEFFGYERGAFQGAREKHIGLLEQANTGTILFDNIDELSLNIQGKLIRSIEAASINRIGSRSRIPINIRVVATSTQDLQRLTEEKAFRYDLFYHLNIIPVRLPSLVHRKEDIPLLVEYFLNQFNQRHDRSISLSPDAVHYLTEQNWPGEIRQLSSFLERTVLLSTKCILKMRDIHLLLKGDSEAFLQIDQNRNERQEVRSNPSIRPYESVLSHSKEEILNALKINRGNKSRAAKMLGITYRQICYRIKKLSIS</sequence>
<dbReference type="Pfam" id="PF02954">
    <property type="entry name" value="HTH_8"/>
    <property type="match status" value="1"/>
</dbReference>
<proteinExistence type="predicted"/>
<dbReference type="Proteomes" id="UP000631653">
    <property type="component" value="Unassembled WGS sequence"/>
</dbReference>
<dbReference type="SMART" id="SM00382">
    <property type="entry name" value="AAA"/>
    <property type="match status" value="1"/>
</dbReference>
<dbReference type="Gene3D" id="3.30.450.40">
    <property type="match status" value="1"/>
</dbReference>
<evidence type="ECO:0000256" key="6">
    <source>
        <dbReference type="ARBA" id="ARBA00023163"/>
    </source>
</evidence>
<gene>
    <name evidence="9" type="ORF">GOB81_13080</name>
</gene>
<keyword evidence="10" id="KW-1185">Reference proteome</keyword>
<evidence type="ECO:0000256" key="2">
    <source>
        <dbReference type="ARBA" id="ARBA00022840"/>
    </source>
</evidence>
<evidence type="ECO:0000256" key="4">
    <source>
        <dbReference type="ARBA" id="ARBA00023015"/>
    </source>
</evidence>
<dbReference type="PROSITE" id="PS50045">
    <property type="entry name" value="SIGMA54_INTERACT_4"/>
    <property type="match status" value="1"/>
</dbReference>